<organism evidence="1 2">
    <name type="scientific">Salsuginibacillus halophilus</name>
    <dbReference type="NCBI Taxonomy" id="517424"/>
    <lineage>
        <taxon>Bacteria</taxon>
        <taxon>Bacillati</taxon>
        <taxon>Bacillota</taxon>
        <taxon>Bacilli</taxon>
        <taxon>Bacillales</taxon>
        <taxon>Bacillaceae</taxon>
        <taxon>Salsuginibacillus</taxon>
    </lineage>
</organism>
<gene>
    <name evidence="1" type="ORF">B0H94_11860</name>
</gene>
<accession>A0A2P8H691</accession>
<comment type="caution">
    <text evidence="1">The sequence shown here is derived from an EMBL/GenBank/DDBJ whole genome shotgun (WGS) entry which is preliminary data.</text>
</comment>
<evidence type="ECO:0000313" key="2">
    <source>
        <dbReference type="Proteomes" id="UP000242310"/>
    </source>
</evidence>
<name>A0A2P8H691_9BACI</name>
<protein>
    <submittedName>
        <fullName evidence="1">Uncharacterized protein</fullName>
    </submittedName>
</protein>
<dbReference type="RefSeq" id="WP_106589918.1">
    <property type="nucleotide sequence ID" value="NZ_PYAV01000018.1"/>
</dbReference>
<dbReference type="EMBL" id="PYAV01000018">
    <property type="protein sequence ID" value="PSL41747.1"/>
    <property type="molecule type" value="Genomic_DNA"/>
</dbReference>
<sequence length="64" mass="7624">MSTAEMKAFEEEIRNVFIHQTKEEAHDRAHSFAKHVEEGSGRKYGWYWALKDGVWEQHGYKQEV</sequence>
<proteinExistence type="predicted"/>
<dbReference type="Proteomes" id="UP000242310">
    <property type="component" value="Unassembled WGS sequence"/>
</dbReference>
<dbReference type="AlphaFoldDB" id="A0A2P8H691"/>
<reference evidence="1 2" key="1">
    <citation type="submission" date="2018-03" db="EMBL/GenBank/DDBJ databases">
        <title>Genomic Encyclopedia of Type Strains, Phase III (KMG-III): the genomes of soil and plant-associated and newly described type strains.</title>
        <authorList>
            <person name="Whitman W."/>
        </authorList>
    </citation>
    <scope>NUCLEOTIDE SEQUENCE [LARGE SCALE GENOMIC DNA]</scope>
    <source>
        <strain evidence="1 2">CGMCC 1.07653</strain>
    </source>
</reference>
<keyword evidence="2" id="KW-1185">Reference proteome</keyword>
<evidence type="ECO:0000313" key="1">
    <source>
        <dbReference type="EMBL" id="PSL41747.1"/>
    </source>
</evidence>